<evidence type="ECO:0000256" key="4">
    <source>
        <dbReference type="ARBA" id="ARBA00022737"/>
    </source>
</evidence>
<dbReference type="Pfam" id="PF14714">
    <property type="entry name" value="KH_dom-like"/>
    <property type="match status" value="1"/>
</dbReference>
<dbReference type="InterPro" id="IPR006073">
    <property type="entry name" value="GTP-bd"/>
</dbReference>
<evidence type="ECO:0000256" key="7">
    <source>
        <dbReference type="ARBA" id="ARBA00032345"/>
    </source>
</evidence>
<dbReference type="InterPro" id="IPR015946">
    <property type="entry name" value="KH_dom-like_a/b"/>
</dbReference>
<evidence type="ECO:0000256" key="6">
    <source>
        <dbReference type="ARBA" id="ARBA00023134"/>
    </source>
</evidence>
<dbReference type="InterPro" id="IPR031166">
    <property type="entry name" value="G_ENGA"/>
</dbReference>
<dbReference type="PANTHER" id="PTHR43834">
    <property type="entry name" value="GTPASE DER"/>
    <property type="match status" value="1"/>
</dbReference>
<evidence type="ECO:0000256" key="5">
    <source>
        <dbReference type="ARBA" id="ARBA00022741"/>
    </source>
</evidence>
<comment type="caution">
    <text evidence="9">The sequence shown here is derived from an EMBL/GenBank/DDBJ whole genome shotgun (WGS) entry which is preliminary data.</text>
</comment>
<dbReference type="PRINTS" id="PR00326">
    <property type="entry name" value="GTP1OBG"/>
</dbReference>
<dbReference type="SUPFAM" id="SSF52540">
    <property type="entry name" value="P-loop containing nucleoside triphosphate hydrolases"/>
    <property type="match status" value="2"/>
</dbReference>
<feature type="domain" description="EngA-type G" evidence="8">
    <location>
        <begin position="136"/>
        <end position="311"/>
    </location>
</feature>
<keyword evidence="5" id="KW-0547">Nucleotide-binding</keyword>
<dbReference type="InterPro" id="IPR016484">
    <property type="entry name" value="GTPase_Der"/>
</dbReference>
<comment type="similarity">
    <text evidence="1">Belongs to the TRAFAC class TrmE-Era-EngA-EngB-Septin-like GTPase superfamily. EngA (Der) GTPase family.</text>
</comment>
<name>X1ENV5_9ZZZZ</name>
<dbReference type="GO" id="GO:0005525">
    <property type="term" value="F:GTP binding"/>
    <property type="evidence" value="ECO:0007669"/>
    <property type="project" value="UniProtKB-KW"/>
</dbReference>
<dbReference type="NCBIfam" id="TIGR03594">
    <property type="entry name" value="GTPase_EngA"/>
    <property type="match status" value="1"/>
</dbReference>
<evidence type="ECO:0000256" key="2">
    <source>
        <dbReference type="ARBA" id="ARBA00020953"/>
    </source>
</evidence>
<dbReference type="InterPro" id="IPR027417">
    <property type="entry name" value="P-loop_NTPase"/>
</dbReference>
<organism evidence="9">
    <name type="scientific">marine sediment metagenome</name>
    <dbReference type="NCBI Taxonomy" id="412755"/>
    <lineage>
        <taxon>unclassified sequences</taxon>
        <taxon>metagenomes</taxon>
        <taxon>ecological metagenomes</taxon>
    </lineage>
</organism>
<protein>
    <recommendedName>
        <fullName evidence="2">GTPase Der</fullName>
    </recommendedName>
    <alternativeName>
        <fullName evidence="7">GTP-binding protein EngA</fullName>
    </alternativeName>
</protein>
<dbReference type="InterPro" id="IPR032859">
    <property type="entry name" value="KH_dom-like"/>
</dbReference>
<dbReference type="PANTHER" id="PTHR43834:SF6">
    <property type="entry name" value="GTPASE DER"/>
    <property type="match status" value="1"/>
</dbReference>
<dbReference type="Gene3D" id="3.40.50.300">
    <property type="entry name" value="P-loop containing nucleotide triphosphate hydrolases"/>
    <property type="match status" value="2"/>
</dbReference>
<evidence type="ECO:0000259" key="8">
    <source>
        <dbReference type="PROSITE" id="PS51712"/>
    </source>
</evidence>
<keyword evidence="4" id="KW-0677">Repeat</keyword>
<evidence type="ECO:0000256" key="1">
    <source>
        <dbReference type="ARBA" id="ARBA00008279"/>
    </source>
</evidence>
<evidence type="ECO:0000256" key="3">
    <source>
        <dbReference type="ARBA" id="ARBA00022517"/>
    </source>
</evidence>
<dbReference type="CDD" id="cd01895">
    <property type="entry name" value="EngA2"/>
    <property type="match status" value="1"/>
</dbReference>
<accession>X1ENV5</accession>
<reference evidence="9" key="1">
    <citation type="journal article" date="2014" name="Front. Microbiol.">
        <title>High frequency of phylogenetically diverse reductive dehalogenase-homologous genes in deep subseafloor sedimentary metagenomes.</title>
        <authorList>
            <person name="Kawai M."/>
            <person name="Futagami T."/>
            <person name="Toyoda A."/>
            <person name="Takaki Y."/>
            <person name="Nishi S."/>
            <person name="Hori S."/>
            <person name="Arai W."/>
            <person name="Tsubouchi T."/>
            <person name="Morono Y."/>
            <person name="Uchiyama I."/>
            <person name="Ito T."/>
            <person name="Fujiyama A."/>
            <person name="Inagaki F."/>
            <person name="Takami H."/>
        </authorList>
    </citation>
    <scope>NUCLEOTIDE SEQUENCE</scope>
    <source>
        <strain evidence="9">Expedition CK06-06</strain>
    </source>
</reference>
<dbReference type="PROSITE" id="PS51712">
    <property type="entry name" value="G_ENGA"/>
    <property type="match status" value="1"/>
</dbReference>
<dbReference type="PIRSF" id="PIRSF006485">
    <property type="entry name" value="GTP-binding_EngA"/>
    <property type="match status" value="1"/>
</dbReference>
<proteinExistence type="inferred from homology"/>
<dbReference type="GO" id="GO:0043022">
    <property type="term" value="F:ribosome binding"/>
    <property type="evidence" value="ECO:0007669"/>
    <property type="project" value="TreeGrafter"/>
</dbReference>
<dbReference type="HAMAP" id="MF_00195">
    <property type="entry name" value="GTPase_Der"/>
    <property type="match status" value="1"/>
</dbReference>
<sequence length="395" mass="44123">YGSLEWAGRGFHLIDTGGYLPRSGDLLESTIRRQADVAGGEADLILFMVDSQVGVTPDDRSLAERLRKLDKPVLLVINKVDDVAHEPRVMEFYELGLGDPLAVGAAAGRGVGDMLDAALGKLSGAWKDEETLTDAIGLAIVGVPNAGKSSFLNAILKEEKAIVTPVPGTTRDSIDSFIRYMGRTLRLIDTAGLRRKARISDAIEYYSTVRTLRSIDECHVAIVIIDAERGFHTQDRQIMSRVMEQGKGLVAAVNKWDAIEKDTGTMGQWTDTMRAAYKPLEHVPLVFVSVHHNQRVWKALELALGVYEQTTRQISTSELNKFLEEAVKYLPPPAVKGKHIQIKYTAQVHRQPPLFAFFCNHPRLIPVSYRRYLENRLRDRFGFDGVPIKLSFRQK</sequence>
<dbReference type="GO" id="GO:0042254">
    <property type="term" value="P:ribosome biogenesis"/>
    <property type="evidence" value="ECO:0007669"/>
    <property type="project" value="UniProtKB-KW"/>
</dbReference>
<dbReference type="Pfam" id="PF01926">
    <property type="entry name" value="MMR_HSR1"/>
    <property type="match status" value="2"/>
</dbReference>
<keyword evidence="3" id="KW-0690">Ribosome biogenesis</keyword>
<evidence type="ECO:0000313" key="9">
    <source>
        <dbReference type="EMBL" id="GAH34257.1"/>
    </source>
</evidence>
<keyword evidence="6" id="KW-0342">GTP-binding</keyword>
<dbReference type="FunFam" id="3.30.300.20:FF:000004">
    <property type="entry name" value="GTPase Der"/>
    <property type="match status" value="1"/>
</dbReference>
<dbReference type="EMBL" id="BARU01005296">
    <property type="protein sequence ID" value="GAH34257.1"/>
    <property type="molecule type" value="Genomic_DNA"/>
</dbReference>
<dbReference type="AlphaFoldDB" id="X1ENV5"/>
<dbReference type="Gene3D" id="3.30.300.20">
    <property type="match status" value="1"/>
</dbReference>
<dbReference type="NCBIfam" id="TIGR00231">
    <property type="entry name" value="small_GTP"/>
    <property type="match status" value="1"/>
</dbReference>
<gene>
    <name evidence="9" type="ORF">S03H2_10275</name>
</gene>
<feature type="non-terminal residue" evidence="9">
    <location>
        <position position="1"/>
    </location>
</feature>
<dbReference type="InterPro" id="IPR005225">
    <property type="entry name" value="Small_GTP-bd"/>
</dbReference>